<organism evidence="1">
    <name type="scientific">Eucalyptus grandis</name>
    <name type="common">Flooded gum</name>
    <dbReference type="NCBI Taxonomy" id="71139"/>
    <lineage>
        <taxon>Eukaryota</taxon>
        <taxon>Viridiplantae</taxon>
        <taxon>Streptophyta</taxon>
        <taxon>Embryophyta</taxon>
        <taxon>Tracheophyta</taxon>
        <taxon>Spermatophyta</taxon>
        <taxon>Magnoliopsida</taxon>
        <taxon>eudicotyledons</taxon>
        <taxon>Gunneridae</taxon>
        <taxon>Pentapetalae</taxon>
        <taxon>rosids</taxon>
        <taxon>malvids</taxon>
        <taxon>Myrtales</taxon>
        <taxon>Myrtaceae</taxon>
        <taxon>Myrtoideae</taxon>
        <taxon>Eucalypteae</taxon>
        <taxon>Eucalyptus</taxon>
    </lineage>
</organism>
<gene>
    <name evidence="1" type="ORF">EUGRSUZ_H04291</name>
</gene>
<reference evidence="1" key="1">
    <citation type="submission" date="2013-07" db="EMBL/GenBank/DDBJ databases">
        <title>The genome of Eucalyptus grandis.</title>
        <authorList>
            <person name="Schmutz J."/>
            <person name="Hayes R."/>
            <person name="Myburg A."/>
            <person name="Tuskan G."/>
            <person name="Grattapaglia D."/>
            <person name="Rokhsar D.S."/>
        </authorList>
    </citation>
    <scope>NUCLEOTIDE SEQUENCE</scope>
    <source>
        <tissue evidence="1">Leaf extractions</tissue>
    </source>
</reference>
<evidence type="ECO:0008006" key="2">
    <source>
        <dbReference type="Google" id="ProtNLM"/>
    </source>
</evidence>
<dbReference type="PANTHER" id="PTHR45621">
    <property type="entry name" value="OS01G0588500 PROTEIN-RELATED"/>
    <property type="match status" value="1"/>
</dbReference>
<protein>
    <recommendedName>
        <fullName evidence="2">Serine-threonine/tyrosine-protein kinase catalytic domain-containing protein</fullName>
    </recommendedName>
</protein>
<dbReference type="EMBL" id="KK198760">
    <property type="protein sequence ID" value="KCW61559.1"/>
    <property type="molecule type" value="Genomic_DNA"/>
</dbReference>
<name>A0A059B6A7_EUCGR</name>
<dbReference type="SUPFAM" id="SSF56112">
    <property type="entry name" value="Protein kinase-like (PK-like)"/>
    <property type="match status" value="1"/>
</dbReference>
<dbReference type="InterPro" id="IPR011009">
    <property type="entry name" value="Kinase-like_dom_sf"/>
</dbReference>
<dbReference type="Gramene" id="KCW61560">
    <property type="protein sequence ID" value="KCW61560"/>
    <property type="gene ID" value="EUGRSUZ_H04291"/>
</dbReference>
<evidence type="ECO:0000313" key="1">
    <source>
        <dbReference type="EMBL" id="KCW61559.1"/>
    </source>
</evidence>
<accession>A0A059B6A7</accession>
<sequence length="98" mass="11471">MGYCLEDKELLLVHEFMPKGTLKNHLFGIKGASAIKPLPWVTWLKFAIRAARPHVLAPVRRSNNLQRFQALKTYCWTQFSHITRELLLQSIFKTWFAT</sequence>
<dbReference type="STRING" id="71139.A0A059B6A7"/>
<dbReference type="Gramene" id="KCW61559">
    <property type="protein sequence ID" value="KCW61559"/>
    <property type="gene ID" value="EUGRSUZ_H04291"/>
</dbReference>
<dbReference type="Gene3D" id="1.10.510.10">
    <property type="entry name" value="Transferase(Phosphotransferase) domain 1"/>
    <property type="match status" value="1"/>
</dbReference>
<proteinExistence type="predicted"/>
<dbReference type="AlphaFoldDB" id="A0A059B6A7"/>
<dbReference type="InterPro" id="IPR050823">
    <property type="entry name" value="Plant_Ser_Thr_Prot_Kinase"/>
</dbReference>
<dbReference type="EMBL" id="KK198760">
    <property type="protein sequence ID" value="KCW61560.1"/>
    <property type="molecule type" value="Genomic_DNA"/>
</dbReference>